<name>A0A9P6SRZ2_9FUNG</name>
<proteinExistence type="predicted"/>
<organism evidence="1 2">
    <name type="scientific">Modicella reniformis</name>
    <dbReference type="NCBI Taxonomy" id="1440133"/>
    <lineage>
        <taxon>Eukaryota</taxon>
        <taxon>Fungi</taxon>
        <taxon>Fungi incertae sedis</taxon>
        <taxon>Mucoromycota</taxon>
        <taxon>Mortierellomycotina</taxon>
        <taxon>Mortierellomycetes</taxon>
        <taxon>Mortierellales</taxon>
        <taxon>Mortierellaceae</taxon>
        <taxon>Modicella</taxon>
    </lineage>
</organism>
<accession>A0A9P6SRZ2</accession>
<protein>
    <submittedName>
        <fullName evidence="1">Uncharacterized protein</fullName>
    </submittedName>
</protein>
<dbReference type="EMBL" id="JAAAHW010001671">
    <property type="protein sequence ID" value="KAF9994055.1"/>
    <property type="molecule type" value="Genomic_DNA"/>
</dbReference>
<dbReference type="Proteomes" id="UP000749646">
    <property type="component" value="Unassembled WGS sequence"/>
</dbReference>
<gene>
    <name evidence="1" type="ORF">BGZ65_010345</name>
</gene>
<dbReference type="AlphaFoldDB" id="A0A9P6SRZ2"/>
<comment type="caution">
    <text evidence="1">The sequence shown here is derived from an EMBL/GenBank/DDBJ whole genome shotgun (WGS) entry which is preliminary data.</text>
</comment>
<reference evidence="1" key="1">
    <citation type="journal article" date="2020" name="Fungal Divers.">
        <title>Resolving the Mortierellaceae phylogeny through synthesis of multi-gene phylogenetics and phylogenomics.</title>
        <authorList>
            <person name="Vandepol N."/>
            <person name="Liber J."/>
            <person name="Desiro A."/>
            <person name="Na H."/>
            <person name="Kennedy M."/>
            <person name="Barry K."/>
            <person name="Grigoriev I.V."/>
            <person name="Miller A.N."/>
            <person name="O'Donnell K."/>
            <person name="Stajich J.E."/>
            <person name="Bonito G."/>
        </authorList>
    </citation>
    <scope>NUCLEOTIDE SEQUENCE</scope>
    <source>
        <strain evidence="1">MES-2147</strain>
    </source>
</reference>
<dbReference type="OrthoDB" id="2406351at2759"/>
<sequence>MPIQGDHLEPVYITTTEFSKYSIAFENKLVALYKIAYTEVDVGPHTSGAKWEEGTFFHGTGHCGCLRIRTSNPGNKPIQSREWCGNLHCATQGILNYGNLLTMCPSGGHFFSPCLQIPRRYAETKSPAATDRDAVFSNVMGHDVRDFLDLAASEYLILRRDEETLMYKRLTGLVLAGIQWTKSLK</sequence>
<evidence type="ECO:0000313" key="1">
    <source>
        <dbReference type="EMBL" id="KAF9994055.1"/>
    </source>
</evidence>
<evidence type="ECO:0000313" key="2">
    <source>
        <dbReference type="Proteomes" id="UP000749646"/>
    </source>
</evidence>
<keyword evidence="2" id="KW-1185">Reference proteome</keyword>